<dbReference type="PROSITE" id="PS50198">
    <property type="entry name" value="PPIC_PPIASE_2"/>
    <property type="match status" value="1"/>
</dbReference>
<evidence type="ECO:0000256" key="1">
    <source>
        <dbReference type="ARBA" id="ARBA00000971"/>
    </source>
</evidence>
<evidence type="ECO:0000313" key="9">
    <source>
        <dbReference type="Proteomes" id="UP001652582"/>
    </source>
</evidence>
<name>A0ABM3M5B7_BICAN</name>
<dbReference type="PROSITE" id="PS01159">
    <property type="entry name" value="WW_DOMAIN_1"/>
    <property type="match status" value="1"/>
</dbReference>
<evidence type="ECO:0000313" key="10">
    <source>
        <dbReference type="RefSeq" id="XP_052746579.1"/>
    </source>
</evidence>
<dbReference type="PANTHER" id="PTHR10657">
    <property type="entry name" value="PEPTIDYL-PROLYL CIS-TRANS ISOMERASE"/>
    <property type="match status" value="1"/>
</dbReference>
<dbReference type="SMART" id="SM00456">
    <property type="entry name" value="WW"/>
    <property type="match status" value="1"/>
</dbReference>
<accession>A0ABM3M5B7</accession>
<dbReference type="PANTHER" id="PTHR10657:SF4">
    <property type="entry name" value="PEPTIDYL-PROLYL CIS-TRANS ISOMERASE-RELATED"/>
    <property type="match status" value="1"/>
</dbReference>
<comment type="catalytic activity">
    <reaction evidence="1 5">
        <text>[protein]-peptidylproline (omega=180) = [protein]-peptidylproline (omega=0)</text>
        <dbReference type="Rhea" id="RHEA:16237"/>
        <dbReference type="Rhea" id="RHEA-COMP:10747"/>
        <dbReference type="Rhea" id="RHEA-COMP:10748"/>
        <dbReference type="ChEBI" id="CHEBI:83833"/>
        <dbReference type="ChEBI" id="CHEBI:83834"/>
        <dbReference type="EC" id="5.2.1.8"/>
    </reaction>
</comment>
<dbReference type="Proteomes" id="UP001652582">
    <property type="component" value="Chromosome Z"/>
</dbReference>
<dbReference type="EC" id="5.2.1.8" evidence="5"/>
<gene>
    <name evidence="10" type="primary">LOC128199713</name>
</gene>
<feature type="domain" description="PpiC" evidence="8">
    <location>
        <begin position="55"/>
        <end position="166"/>
    </location>
</feature>
<dbReference type="InterPro" id="IPR046357">
    <property type="entry name" value="PPIase_dom_sf"/>
</dbReference>
<feature type="region of interest" description="Disordered" evidence="6">
    <location>
        <begin position="36"/>
        <end position="55"/>
    </location>
</feature>
<evidence type="ECO:0000259" key="7">
    <source>
        <dbReference type="PROSITE" id="PS50020"/>
    </source>
</evidence>
<dbReference type="SUPFAM" id="SSF51045">
    <property type="entry name" value="WW domain"/>
    <property type="match status" value="1"/>
</dbReference>
<dbReference type="Gene3D" id="2.20.70.10">
    <property type="match status" value="1"/>
</dbReference>
<evidence type="ECO:0000259" key="8">
    <source>
        <dbReference type="PROSITE" id="PS50198"/>
    </source>
</evidence>
<dbReference type="GeneID" id="128199713"/>
<reference evidence="10" key="1">
    <citation type="submission" date="2025-08" db="UniProtKB">
        <authorList>
            <consortium name="RefSeq"/>
        </authorList>
    </citation>
    <scope>IDENTIFICATION</scope>
</reference>
<evidence type="ECO:0000256" key="6">
    <source>
        <dbReference type="SAM" id="MobiDB-lite"/>
    </source>
</evidence>
<dbReference type="CDD" id="cd00201">
    <property type="entry name" value="WW"/>
    <property type="match status" value="1"/>
</dbReference>
<evidence type="ECO:0000256" key="2">
    <source>
        <dbReference type="ARBA" id="ARBA00023110"/>
    </source>
</evidence>
<dbReference type="Pfam" id="PF00397">
    <property type="entry name" value="WW"/>
    <property type="match status" value="1"/>
</dbReference>
<dbReference type="InterPro" id="IPR000297">
    <property type="entry name" value="PPIase_PpiC"/>
</dbReference>
<keyword evidence="2 4" id="KW-0697">Rotamase</keyword>
<evidence type="ECO:0000256" key="4">
    <source>
        <dbReference type="PROSITE-ProRule" id="PRU00278"/>
    </source>
</evidence>
<dbReference type="RefSeq" id="XP_052746579.1">
    <property type="nucleotide sequence ID" value="XM_052890619.1"/>
</dbReference>
<evidence type="ECO:0000256" key="5">
    <source>
        <dbReference type="RuleBase" id="RU363014"/>
    </source>
</evidence>
<proteinExistence type="predicted"/>
<dbReference type="InterPro" id="IPR001202">
    <property type="entry name" value="WW_dom"/>
</dbReference>
<keyword evidence="3 4" id="KW-0413">Isomerase</keyword>
<dbReference type="InterPro" id="IPR051370">
    <property type="entry name" value="PPIase_Pin1"/>
</dbReference>
<dbReference type="PROSITE" id="PS50020">
    <property type="entry name" value="WW_DOMAIN_2"/>
    <property type="match status" value="1"/>
</dbReference>
<dbReference type="Pfam" id="PF00639">
    <property type="entry name" value="Rotamase"/>
    <property type="match status" value="1"/>
</dbReference>
<organism evidence="9 10">
    <name type="scientific">Bicyclus anynana</name>
    <name type="common">Squinting bush brown butterfly</name>
    <dbReference type="NCBI Taxonomy" id="110368"/>
    <lineage>
        <taxon>Eukaryota</taxon>
        <taxon>Metazoa</taxon>
        <taxon>Ecdysozoa</taxon>
        <taxon>Arthropoda</taxon>
        <taxon>Hexapoda</taxon>
        <taxon>Insecta</taxon>
        <taxon>Pterygota</taxon>
        <taxon>Neoptera</taxon>
        <taxon>Endopterygota</taxon>
        <taxon>Lepidoptera</taxon>
        <taxon>Glossata</taxon>
        <taxon>Ditrysia</taxon>
        <taxon>Papilionoidea</taxon>
        <taxon>Nymphalidae</taxon>
        <taxon>Satyrinae</taxon>
        <taxon>Satyrini</taxon>
        <taxon>Mycalesina</taxon>
        <taxon>Bicyclus</taxon>
    </lineage>
</organism>
<keyword evidence="9" id="KW-1185">Reference proteome</keyword>
<dbReference type="Gene3D" id="3.10.50.40">
    <property type="match status" value="1"/>
</dbReference>
<dbReference type="GO" id="GO:0016853">
    <property type="term" value="F:isomerase activity"/>
    <property type="evidence" value="ECO:0007669"/>
    <property type="project" value="UniProtKB-KW"/>
</dbReference>
<evidence type="ECO:0000256" key="3">
    <source>
        <dbReference type="ARBA" id="ARBA00023235"/>
    </source>
</evidence>
<dbReference type="InterPro" id="IPR036020">
    <property type="entry name" value="WW_dom_sf"/>
</dbReference>
<sequence length="166" mass="19009">MSTSKENTLPEGWEERMSRSTGMVYYLNKHTKKSQWDMPTETAPIVDEDNDNEGPSNVQCSHLLVKHAGSRRPSSWREKNITRTKEEAMDMIKEFRRQIINKETTFAELARTYSDCSSAKRDGDLGQFKKGQMQKPFELVSFNLEVGQLSHPVDTDSGVHIILRTA</sequence>
<dbReference type="SUPFAM" id="SSF54534">
    <property type="entry name" value="FKBP-like"/>
    <property type="match status" value="1"/>
</dbReference>
<feature type="domain" description="WW" evidence="7">
    <location>
        <begin position="7"/>
        <end position="41"/>
    </location>
</feature>
<protein>
    <recommendedName>
        <fullName evidence="5">Peptidyl-prolyl cis-trans isomerase</fullName>
        <ecNumber evidence="5">5.2.1.8</ecNumber>
    </recommendedName>
</protein>